<dbReference type="EMBL" id="JAKMXF010000347">
    <property type="protein sequence ID" value="KAI6647023.1"/>
    <property type="molecule type" value="Genomic_DNA"/>
</dbReference>
<keyword evidence="1 9" id="KW-0808">Transferase</keyword>
<dbReference type="GO" id="GO:0004715">
    <property type="term" value="F:non-membrane spanning protein tyrosine kinase activity"/>
    <property type="evidence" value="ECO:0007669"/>
    <property type="project" value="UniProtKB-EC"/>
</dbReference>
<evidence type="ECO:0000256" key="2">
    <source>
        <dbReference type="ARBA" id="ARBA00022741"/>
    </source>
</evidence>
<dbReference type="GO" id="GO:0005524">
    <property type="term" value="F:ATP binding"/>
    <property type="evidence" value="ECO:0007669"/>
    <property type="project" value="UniProtKB-UniRule"/>
</dbReference>
<keyword evidence="7" id="KW-0727">SH2 domain</keyword>
<dbReference type="InterPro" id="IPR000719">
    <property type="entry name" value="Prot_kinase_dom"/>
</dbReference>
<evidence type="ECO:0000256" key="7">
    <source>
        <dbReference type="PROSITE-ProRule" id="PRU00191"/>
    </source>
</evidence>
<keyword evidence="5 9" id="KW-0829">Tyrosine-protein kinase</keyword>
<dbReference type="PROSITE" id="PS00109">
    <property type="entry name" value="PROTEIN_KINASE_TYR"/>
    <property type="match status" value="1"/>
</dbReference>
<reference evidence="13 14" key="1">
    <citation type="journal article" date="2023" name="BMC Biol.">
        <title>The compact genome of the sponge Oopsacas minuta (Hexactinellida) is lacking key metazoan core genes.</title>
        <authorList>
            <person name="Santini S."/>
            <person name="Schenkelaars Q."/>
            <person name="Jourda C."/>
            <person name="Duchesne M."/>
            <person name="Belahbib H."/>
            <person name="Rocher C."/>
            <person name="Selva M."/>
            <person name="Riesgo A."/>
            <person name="Vervoort M."/>
            <person name="Leys S.P."/>
            <person name="Kodjabachian L."/>
            <person name="Le Bivic A."/>
            <person name="Borchiellini C."/>
            <person name="Claverie J.M."/>
            <person name="Renard E."/>
        </authorList>
    </citation>
    <scope>NUCLEOTIDE SEQUENCE [LARGE SCALE GENOMIC DNA]</scope>
    <source>
        <strain evidence="13">SPO-2</strain>
    </source>
</reference>
<keyword evidence="2 8" id="KW-0547">Nucleotide-binding</keyword>
<dbReference type="InterPro" id="IPR000980">
    <property type="entry name" value="SH2"/>
</dbReference>
<evidence type="ECO:0000313" key="14">
    <source>
        <dbReference type="Proteomes" id="UP001165289"/>
    </source>
</evidence>
<dbReference type="SMART" id="SM00252">
    <property type="entry name" value="SH2"/>
    <property type="match status" value="1"/>
</dbReference>
<accession>A0AAV7JDZ5</accession>
<name>A0AAV7JDZ5_9METZ</name>
<keyword evidence="4 8" id="KW-0067">ATP-binding</keyword>
<dbReference type="Proteomes" id="UP001165289">
    <property type="component" value="Unassembled WGS sequence"/>
</dbReference>
<evidence type="ECO:0000259" key="12">
    <source>
        <dbReference type="PROSITE" id="PS50011"/>
    </source>
</evidence>
<dbReference type="PANTHER" id="PTHR24418">
    <property type="entry name" value="TYROSINE-PROTEIN KINASE"/>
    <property type="match status" value="1"/>
</dbReference>
<dbReference type="Gene3D" id="1.10.510.10">
    <property type="entry name" value="Transferase(Phosphotransferase) domain 1"/>
    <property type="match status" value="1"/>
</dbReference>
<feature type="domain" description="Protein kinase" evidence="12">
    <location>
        <begin position="727"/>
        <end position="979"/>
    </location>
</feature>
<dbReference type="SMART" id="SM00219">
    <property type="entry name" value="TyrKc"/>
    <property type="match status" value="1"/>
</dbReference>
<feature type="binding site" evidence="8">
    <location>
        <position position="756"/>
    </location>
    <ligand>
        <name>ATP</name>
        <dbReference type="ChEBI" id="CHEBI:30616"/>
    </ligand>
</feature>
<dbReference type="InterPro" id="IPR050198">
    <property type="entry name" value="Non-receptor_tyrosine_kinases"/>
</dbReference>
<dbReference type="SUPFAM" id="SSF55550">
    <property type="entry name" value="SH2 domain"/>
    <property type="match status" value="1"/>
</dbReference>
<comment type="catalytic activity">
    <reaction evidence="6 9">
        <text>L-tyrosyl-[protein] + ATP = O-phospho-L-tyrosyl-[protein] + ADP + H(+)</text>
        <dbReference type="Rhea" id="RHEA:10596"/>
        <dbReference type="Rhea" id="RHEA-COMP:10136"/>
        <dbReference type="Rhea" id="RHEA-COMP:20101"/>
        <dbReference type="ChEBI" id="CHEBI:15378"/>
        <dbReference type="ChEBI" id="CHEBI:30616"/>
        <dbReference type="ChEBI" id="CHEBI:46858"/>
        <dbReference type="ChEBI" id="CHEBI:61978"/>
        <dbReference type="ChEBI" id="CHEBI:456216"/>
        <dbReference type="EC" id="2.7.10.2"/>
    </reaction>
</comment>
<dbReference type="SUPFAM" id="SSF103657">
    <property type="entry name" value="BAR/IMD domain-like"/>
    <property type="match status" value="1"/>
</dbReference>
<dbReference type="PROSITE" id="PS50001">
    <property type="entry name" value="SH2"/>
    <property type="match status" value="1"/>
</dbReference>
<dbReference type="InterPro" id="IPR036860">
    <property type="entry name" value="SH2_dom_sf"/>
</dbReference>
<evidence type="ECO:0000313" key="13">
    <source>
        <dbReference type="EMBL" id="KAI6647023.1"/>
    </source>
</evidence>
<comment type="caution">
    <text evidence="13">The sequence shown here is derived from an EMBL/GenBank/DDBJ whole genome shotgun (WGS) entry which is preliminary data.</text>
</comment>
<evidence type="ECO:0000256" key="5">
    <source>
        <dbReference type="ARBA" id="ARBA00023137"/>
    </source>
</evidence>
<dbReference type="PROSITE" id="PS50011">
    <property type="entry name" value="PROTEIN_KINASE_DOM"/>
    <property type="match status" value="1"/>
</dbReference>
<dbReference type="Gene3D" id="3.30.505.10">
    <property type="entry name" value="SH2 domain"/>
    <property type="match status" value="1"/>
</dbReference>
<dbReference type="Gene3D" id="1.20.1270.60">
    <property type="entry name" value="Arfaptin homology (AH) domain/BAR domain"/>
    <property type="match status" value="1"/>
</dbReference>
<proteinExistence type="inferred from homology"/>
<evidence type="ECO:0000256" key="3">
    <source>
        <dbReference type="ARBA" id="ARBA00022777"/>
    </source>
</evidence>
<dbReference type="InterPro" id="IPR020635">
    <property type="entry name" value="Tyr_kinase_cat_dom"/>
</dbReference>
<evidence type="ECO:0000256" key="8">
    <source>
        <dbReference type="PROSITE-ProRule" id="PRU10141"/>
    </source>
</evidence>
<dbReference type="PROSITE" id="PS00107">
    <property type="entry name" value="PROTEIN_KINASE_ATP"/>
    <property type="match status" value="1"/>
</dbReference>
<evidence type="ECO:0000256" key="6">
    <source>
        <dbReference type="ARBA" id="ARBA00051245"/>
    </source>
</evidence>
<dbReference type="FunFam" id="1.10.510.10:FF:000554">
    <property type="entry name" value="Predicted protein"/>
    <property type="match status" value="1"/>
</dbReference>
<dbReference type="EC" id="2.7.10.2" evidence="9"/>
<dbReference type="AlphaFoldDB" id="A0AAV7JDZ5"/>
<organism evidence="13 14">
    <name type="scientific">Oopsacas minuta</name>
    <dbReference type="NCBI Taxonomy" id="111878"/>
    <lineage>
        <taxon>Eukaryota</taxon>
        <taxon>Metazoa</taxon>
        <taxon>Porifera</taxon>
        <taxon>Hexactinellida</taxon>
        <taxon>Hexasterophora</taxon>
        <taxon>Lyssacinosida</taxon>
        <taxon>Leucopsacidae</taxon>
        <taxon>Oopsacas</taxon>
    </lineage>
</organism>
<dbReference type="InterPro" id="IPR008266">
    <property type="entry name" value="Tyr_kinase_AS"/>
</dbReference>
<feature type="region of interest" description="Disordered" evidence="10">
    <location>
        <begin position="1"/>
        <end position="51"/>
    </location>
</feature>
<keyword evidence="14" id="KW-1185">Reference proteome</keyword>
<dbReference type="Pfam" id="PF07714">
    <property type="entry name" value="PK_Tyr_Ser-Thr"/>
    <property type="match status" value="1"/>
</dbReference>
<evidence type="ECO:0000256" key="10">
    <source>
        <dbReference type="SAM" id="MobiDB-lite"/>
    </source>
</evidence>
<protein>
    <recommendedName>
        <fullName evidence="9">Tyrosine-protein kinase</fullName>
        <ecNumber evidence="9">2.7.10.2</ecNumber>
    </recommendedName>
</protein>
<gene>
    <name evidence="13" type="ORF">LOD99_8947</name>
</gene>
<dbReference type="Pfam" id="PF00017">
    <property type="entry name" value="SH2"/>
    <property type="match status" value="1"/>
</dbReference>
<evidence type="ECO:0000256" key="9">
    <source>
        <dbReference type="RuleBase" id="RU362096"/>
    </source>
</evidence>
<dbReference type="InterPro" id="IPR011009">
    <property type="entry name" value="Kinase-like_dom_sf"/>
</dbReference>
<feature type="domain" description="SH2" evidence="11">
    <location>
        <begin position="626"/>
        <end position="713"/>
    </location>
</feature>
<sequence>MTTVTNPPVVPKKPPKGGVNMFGPHPSMVSVPTHSSPSIKPPSPSIKPPSNSALINPEITPLPDVVRVSSNCSEKPTKNSAPTNFPHKQGSFSKDNYFTTDMSSSDGLGYLDSNDPYLMQSVVPKNMLLPPTIEDRRSSLKKVEVNDFSPPEPNFGRSLAHKSGIDTISKMMEEEITYLRNWKRYLEDRTKIETTYYKTLQDLHEKHSINSPLSQPDIGRETFVTFPSFIDTSQQYIDTIAQSITTLNKETIPSILSLIKSKKSVKELYITQSRNLEKERHTYTRKMEESRRHYCDLHKEVDNAKSMYSTAMVRGAKQDKMKKSFLTKSREMVEAHNSYVLALRACDVYEQWHHESLLPVLLNTFQRILMLQTDYYSSFYDNLVTTLHQKLDPNSILIRQLIGLGGPLNGDVEYLQVIREKGEEPTRRTPLLYDKNLPKHQFIDILENQLIIQNREVTCKLKADLQLANEEHQRNKQSKHTELTYMDKAITSTQGGHKPISAYPFDINELCRNFASIMLEMQMESYKQDICLIQLKLVEGVLGATDGVDLDDNTILDRAFPQRAQHGRTMGSTASIDVSKNPIKRGGSFTESPRDKPPLVHRPTTPPEPMNPGRGTADIPIELEAWYFGEISRDEAEKLLLYDGDYLVRYSSGQKGFVISTKFKGATKHFVVKKENGLYMFNKQGFLSIRCLLEHQQAEKQPLIGEFYLIRAITREGDKWEITEKDLDIMDRIGKGNFGYVYKGYMRSRGSHVAIKMCKSDALTDQDEFLREAEILKQYRHHNIVEFIGVSQQAESIYIIMELMSGGDFLTFLRNKSIREKKYILSNMILDVAGGMDYLSSKDCVHRDLAARNCLIGEGKCVKISDFGMSRQLSEGEYQMSTVNKPLPIKWTAPEALHKGLYTCQSDVWSYGILLWETFSSGSTPYPGMDSKTAIEKLETGYRLPAPSGTPQPIYAMMLQCWEYNPQTRPRFSEIHSTLKSISHDLRAKNI</sequence>
<feature type="region of interest" description="Disordered" evidence="10">
    <location>
        <begin position="564"/>
        <end position="613"/>
    </location>
</feature>
<dbReference type="PRINTS" id="PR00109">
    <property type="entry name" value="TYRKINASE"/>
</dbReference>
<dbReference type="InterPro" id="IPR027267">
    <property type="entry name" value="AH/BAR_dom_sf"/>
</dbReference>
<evidence type="ECO:0000256" key="4">
    <source>
        <dbReference type="ARBA" id="ARBA00022840"/>
    </source>
</evidence>
<dbReference type="InterPro" id="IPR017441">
    <property type="entry name" value="Protein_kinase_ATP_BS"/>
</dbReference>
<evidence type="ECO:0000256" key="1">
    <source>
        <dbReference type="ARBA" id="ARBA00022679"/>
    </source>
</evidence>
<comment type="similarity">
    <text evidence="9">Belongs to the protein kinase superfamily. Tyr protein kinase family.</text>
</comment>
<dbReference type="SUPFAM" id="SSF56112">
    <property type="entry name" value="Protein kinase-like (PK-like)"/>
    <property type="match status" value="1"/>
</dbReference>
<evidence type="ECO:0000259" key="11">
    <source>
        <dbReference type="PROSITE" id="PS50001"/>
    </source>
</evidence>
<keyword evidence="3 9" id="KW-0418">Kinase</keyword>
<dbReference type="InterPro" id="IPR001245">
    <property type="entry name" value="Ser-Thr/Tyr_kinase_cat_dom"/>
</dbReference>